<feature type="domain" description="IrrE N-terminal-like" evidence="1">
    <location>
        <begin position="32"/>
        <end position="76"/>
    </location>
</feature>
<evidence type="ECO:0000313" key="2">
    <source>
        <dbReference type="EMBL" id="SHE94207.1"/>
    </source>
</evidence>
<proteinExistence type="predicted"/>
<evidence type="ECO:0000259" key="1">
    <source>
        <dbReference type="Pfam" id="PF06114"/>
    </source>
</evidence>
<sequence>MATTSKSIHSWNLHNYRDTTLSLPTGINGLCSHKKRTIQIEIANSSAQRVKTLAHELTHALLHENEDDRELAELEAESGAYVTCQALGIDSGDYSFGYVTLWAGGSTQAIAKIRTSAERIQKTAATILTELDVYLARAS</sequence>
<dbReference type="Pfam" id="PF06114">
    <property type="entry name" value="Peptidase_M78"/>
    <property type="match status" value="1"/>
</dbReference>
<dbReference type="Gene3D" id="1.10.10.2910">
    <property type="match status" value="1"/>
</dbReference>
<organism evidence="2 3">
    <name type="scientific">Ferrithrix thermotolerans DSM 19514</name>
    <dbReference type="NCBI Taxonomy" id="1121881"/>
    <lineage>
        <taxon>Bacteria</taxon>
        <taxon>Bacillati</taxon>
        <taxon>Actinomycetota</taxon>
        <taxon>Acidimicrobiia</taxon>
        <taxon>Acidimicrobiales</taxon>
        <taxon>Acidimicrobiaceae</taxon>
        <taxon>Ferrithrix</taxon>
    </lineage>
</organism>
<keyword evidence="3" id="KW-1185">Reference proteome</keyword>
<dbReference type="Proteomes" id="UP000184295">
    <property type="component" value="Unassembled WGS sequence"/>
</dbReference>
<dbReference type="OrthoDB" id="7605626at2"/>
<accession>A0A1M4XKS1</accession>
<evidence type="ECO:0000313" key="3">
    <source>
        <dbReference type="Proteomes" id="UP000184295"/>
    </source>
</evidence>
<dbReference type="EMBL" id="FQUL01000041">
    <property type="protein sequence ID" value="SHE94207.1"/>
    <property type="molecule type" value="Genomic_DNA"/>
</dbReference>
<protein>
    <recommendedName>
        <fullName evidence="1">IrrE N-terminal-like domain-containing protein</fullName>
    </recommendedName>
</protein>
<gene>
    <name evidence="2" type="ORF">SAMN02745225_02058</name>
</gene>
<name>A0A1M4XKS1_9ACTN</name>
<reference evidence="3" key="1">
    <citation type="submission" date="2016-11" db="EMBL/GenBank/DDBJ databases">
        <authorList>
            <person name="Varghese N."/>
            <person name="Submissions S."/>
        </authorList>
    </citation>
    <scope>NUCLEOTIDE SEQUENCE [LARGE SCALE GENOMIC DNA]</scope>
    <source>
        <strain evidence="3">DSM 19514</strain>
    </source>
</reference>
<dbReference type="AlphaFoldDB" id="A0A1M4XKS1"/>
<dbReference type="STRING" id="1121881.SAMN02745225_02058"/>
<dbReference type="InterPro" id="IPR010359">
    <property type="entry name" value="IrrE_HExxH"/>
</dbReference>